<dbReference type="OrthoDB" id="9791490at2"/>
<dbReference type="GO" id="GO:0010181">
    <property type="term" value="F:FMN binding"/>
    <property type="evidence" value="ECO:0007669"/>
    <property type="project" value="InterPro"/>
</dbReference>
<reference evidence="3 4" key="1">
    <citation type="submission" date="2018-11" db="EMBL/GenBank/DDBJ databases">
        <title>Novel Erysipelotrichaceae bacterium isolated from small intestine of a swine.</title>
        <authorList>
            <person name="Kim J.S."/>
            <person name="Choe H."/>
            <person name="Lee Y.R."/>
            <person name="Kim K.M."/>
            <person name="Park D.S."/>
        </authorList>
    </citation>
    <scope>NUCLEOTIDE SEQUENCE [LARGE SCALE GENOMIC DNA]</scope>
    <source>
        <strain evidence="3 4">SG0102</strain>
    </source>
</reference>
<protein>
    <submittedName>
        <fullName evidence="3">Flavin reductase</fullName>
    </submittedName>
</protein>
<evidence type="ECO:0000313" key="4">
    <source>
        <dbReference type="Proteomes" id="UP000268059"/>
    </source>
</evidence>
<dbReference type="InParanoid" id="A0A3G9J469"/>
<keyword evidence="4" id="KW-1185">Reference proteome</keyword>
<dbReference type="InterPro" id="IPR052174">
    <property type="entry name" value="Flavoredoxin"/>
</dbReference>
<organism evidence="3 4">
    <name type="scientific">Intestinibaculum porci</name>
    <dbReference type="NCBI Taxonomy" id="2487118"/>
    <lineage>
        <taxon>Bacteria</taxon>
        <taxon>Bacillati</taxon>
        <taxon>Bacillota</taxon>
        <taxon>Erysipelotrichia</taxon>
        <taxon>Erysipelotrichales</taxon>
        <taxon>Erysipelotrichaceae</taxon>
        <taxon>Intestinibaculum</taxon>
    </lineage>
</organism>
<dbReference type="KEGG" id="ebm:SG0102_08840"/>
<dbReference type="Pfam" id="PF01613">
    <property type="entry name" value="Flavin_Reduct"/>
    <property type="match status" value="1"/>
</dbReference>
<dbReference type="Proteomes" id="UP000268059">
    <property type="component" value="Chromosome"/>
</dbReference>
<dbReference type="EMBL" id="AP019309">
    <property type="protein sequence ID" value="BBH25950.1"/>
    <property type="molecule type" value="Genomic_DNA"/>
</dbReference>
<dbReference type="RefSeq" id="WP_125118865.1">
    <property type="nucleotide sequence ID" value="NZ_AP019309.1"/>
</dbReference>
<sequence length="157" mass="17735">MELNVDVFHNFFPGNALVTAGNLEDYNTMTIGWGALGSIWGKDAVTIYVRDSRYTLEYLRKCDYFTIDFFEGEHKKDLAILGSKSGRDGDKVALTSLTPEACDHGVRFKEAKYTLICKKLYEQKMDLSAMPKEIQNSSYKDGDIHNMFIGEVVGLVK</sequence>
<gene>
    <name evidence="3" type="ORF">SG0102_08840</name>
</gene>
<proteinExistence type="inferred from homology"/>
<dbReference type="InterPro" id="IPR012349">
    <property type="entry name" value="Split_barrel_FMN-bd"/>
</dbReference>
<dbReference type="PANTHER" id="PTHR43567">
    <property type="entry name" value="FLAVOREDOXIN-RELATED-RELATED"/>
    <property type="match status" value="1"/>
</dbReference>
<dbReference type="Gene3D" id="2.30.110.10">
    <property type="entry name" value="Electron Transport, Fmn-binding Protein, Chain A"/>
    <property type="match status" value="1"/>
</dbReference>
<dbReference type="InterPro" id="IPR002563">
    <property type="entry name" value="Flavin_Rdtase-like_dom"/>
</dbReference>
<comment type="similarity">
    <text evidence="1">Belongs to the flavoredoxin family.</text>
</comment>
<name>A0A3G9J469_9FIRM</name>
<evidence type="ECO:0000259" key="2">
    <source>
        <dbReference type="Pfam" id="PF01613"/>
    </source>
</evidence>
<dbReference type="SUPFAM" id="SSF50475">
    <property type="entry name" value="FMN-binding split barrel"/>
    <property type="match status" value="1"/>
</dbReference>
<evidence type="ECO:0000256" key="1">
    <source>
        <dbReference type="ARBA" id="ARBA00038054"/>
    </source>
</evidence>
<dbReference type="GO" id="GO:0016646">
    <property type="term" value="F:oxidoreductase activity, acting on the CH-NH group of donors, NAD or NADP as acceptor"/>
    <property type="evidence" value="ECO:0007669"/>
    <property type="project" value="UniProtKB-ARBA"/>
</dbReference>
<accession>A0A3G9J469</accession>
<dbReference type="PANTHER" id="PTHR43567:SF5">
    <property type="entry name" value="HYPOTHETICAL CYTOSOLIC PROTEIN"/>
    <property type="match status" value="1"/>
</dbReference>
<dbReference type="AlphaFoldDB" id="A0A3G9J469"/>
<feature type="domain" description="Flavin reductase like" evidence="2">
    <location>
        <begin position="14"/>
        <end position="154"/>
    </location>
</feature>
<evidence type="ECO:0000313" key="3">
    <source>
        <dbReference type="EMBL" id="BBH25950.1"/>
    </source>
</evidence>